<keyword evidence="7" id="KW-0046">Antibiotic resistance</keyword>
<dbReference type="PROSITE" id="PS50850">
    <property type="entry name" value="MFS"/>
    <property type="match status" value="1"/>
</dbReference>
<feature type="transmembrane region" description="Helical" evidence="9">
    <location>
        <begin position="274"/>
        <end position="296"/>
    </location>
</feature>
<feature type="transmembrane region" description="Helical" evidence="9">
    <location>
        <begin position="339"/>
        <end position="356"/>
    </location>
</feature>
<evidence type="ECO:0000256" key="2">
    <source>
        <dbReference type="ARBA" id="ARBA00022448"/>
    </source>
</evidence>
<keyword evidence="6 9" id="KW-0472">Membrane</keyword>
<keyword evidence="3" id="KW-1003">Cell membrane</keyword>
<dbReference type="RefSeq" id="WP_190210759.1">
    <property type="nucleotide sequence ID" value="NZ_BNBO01000009.1"/>
</dbReference>
<keyword evidence="4 9" id="KW-0812">Transmembrane</keyword>
<dbReference type="EMBL" id="BNBO01000009">
    <property type="protein sequence ID" value="GHH67742.1"/>
    <property type="molecule type" value="Genomic_DNA"/>
</dbReference>
<dbReference type="PANTHER" id="PTHR42718:SF42">
    <property type="entry name" value="EXPORT PROTEIN"/>
    <property type="match status" value="1"/>
</dbReference>
<reference evidence="11" key="2">
    <citation type="submission" date="2020-09" db="EMBL/GenBank/DDBJ databases">
        <authorList>
            <person name="Sun Q."/>
            <person name="Ohkuma M."/>
        </authorList>
    </citation>
    <scope>NUCLEOTIDE SEQUENCE</scope>
    <source>
        <strain evidence="11">JCM 4646</strain>
    </source>
</reference>
<sequence>MGSAGTTDPDQGHPRRWAALAALCTSLVVVTIDNTVLNTALPALATALPASTADLQWINNAYTLVFAAMLITAGSLGARMGQRLALAGGLTVFAVGSAVAATAGSPGQLIGLRAVMGLGAAFVMPATLSTIVTLFGPRERPKAIALWSATAGLGIVIGPIAGGLLLEHFSWSSVFWINVPLVAVALGAVLVLLPPMPGRPGGRLDLPGLLLSASGLAALVDVIVQGPERGWLSTWSLAEAGAAVVLLAAFAGWELRTAEPMVDIRVFAIRTFSLAGVLLAVTFFALFGLLFVFTQYLQLVHGYSPLKAGLGAVPFALAMAATAATSARTAARLGTRHTIAGGLALMSLGLAGVSLVSTGTPYLVIAAAMAVVGAGMGLIMAPASAATVSSLPREKAPTAGSINSVVRELGGVLGIAVVGTVVSASYRDHLEAALPGAPAPATDDLTSAHLVAAHLPAEAAGRLLSAADQAFTTAMHSGTWICAAITLAGAVTALLGFARTAPAAPSADDRPDLGQPAVVGADRTPAGARG</sequence>
<comment type="caution">
    <text evidence="11">The sequence shown here is derived from an EMBL/GenBank/DDBJ whole genome shotgun (WGS) entry which is preliminary data.</text>
</comment>
<reference evidence="11" key="1">
    <citation type="journal article" date="2014" name="Int. J. Syst. Evol. Microbiol.">
        <title>Complete genome sequence of Corynebacterium casei LMG S-19264T (=DSM 44701T), isolated from a smear-ripened cheese.</title>
        <authorList>
            <consortium name="US DOE Joint Genome Institute (JGI-PGF)"/>
            <person name="Walter F."/>
            <person name="Albersmeier A."/>
            <person name="Kalinowski J."/>
            <person name="Ruckert C."/>
        </authorList>
    </citation>
    <scope>NUCLEOTIDE SEQUENCE</scope>
    <source>
        <strain evidence="11">JCM 4646</strain>
    </source>
</reference>
<dbReference type="InterPro" id="IPR011701">
    <property type="entry name" value="MFS"/>
</dbReference>
<evidence type="ECO:0000256" key="6">
    <source>
        <dbReference type="ARBA" id="ARBA00023136"/>
    </source>
</evidence>
<dbReference type="CDD" id="cd17321">
    <property type="entry name" value="MFS_MMR_MDR_like"/>
    <property type="match status" value="1"/>
</dbReference>
<dbReference type="Gene3D" id="1.20.1250.20">
    <property type="entry name" value="MFS general substrate transporter like domains"/>
    <property type="match status" value="1"/>
</dbReference>
<name>A0A919FKN6_9ACTN</name>
<dbReference type="SUPFAM" id="SSF103473">
    <property type="entry name" value="MFS general substrate transporter"/>
    <property type="match status" value="1"/>
</dbReference>
<dbReference type="InterPro" id="IPR036259">
    <property type="entry name" value="MFS_trans_sf"/>
</dbReference>
<dbReference type="PRINTS" id="PR01036">
    <property type="entry name" value="TCRTETB"/>
</dbReference>
<dbReference type="GO" id="GO:0046677">
    <property type="term" value="P:response to antibiotic"/>
    <property type="evidence" value="ECO:0007669"/>
    <property type="project" value="UniProtKB-KW"/>
</dbReference>
<feature type="transmembrane region" description="Helical" evidence="9">
    <location>
        <begin position="57"/>
        <end position="77"/>
    </location>
</feature>
<evidence type="ECO:0000256" key="3">
    <source>
        <dbReference type="ARBA" id="ARBA00022475"/>
    </source>
</evidence>
<evidence type="ECO:0000259" key="10">
    <source>
        <dbReference type="PROSITE" id="PS50850"/>
    </source>
</evidence>
<feature type="transmembrane region" description="Helical" evidence="9">
    <location>
        <begin position="143"/>
        <end position="162"/>
    </location>
</feature>
<feature type="transmembrane region" description="Helical" evidence="9">
    <location>
        <begin position="206"/>
        <end position="226"/>
    </location>
</feature>
<keyword evidence="12" id="KW-1185">Reference proteome</keyword>
<feature type="transmembrane region" description="Helical" evidence="9">
    <location>
        <begin position="174"/>
        <end position="194"/>
    </location>
</feature>
<comment type="subcellular location">
    <subcellularLocation>
        <location evidence="1">Cell membrane</location>
        <topology evidence="1">Multi-pass membrane protein</topology>
    </subcellularLocation>
</comment>
<feature type="transmembrane region" description="Helical" evidence="9">
    <location>
        <begin position="362"/>
        <end position="388"/>
    </location>
</feature>
<dbReference type="PANTHER" id="PTHR42718">
    <property type="entry name" value="MAJOR FACILITATOR SUPERFAMILY MULTIDRUG TRANSPORTER MFSC"/>
    <property type="match status" value="1"/>
</dbReference>
<evidence type="ECO:0000256" key="4">
    <source>
        <dbReference type="ARBA" id="ARBA00022692"/>
    </source>
</evidence>
<evidence type="ECO:0000256" key="9">
    <source>
        <dbReference type="SAM" id="Phobius"/>
    </source>
</evidence>
<feature type="transmembrane region" description="Helical" evidence="9">
    <location>
        <begin position="478"/>
        <end position="498"/>
    </location>
</feature>
<evidence type="ECO:0000313" key="11">
    <source>
        <dbReference type="EMBL" id="GHH67742.1"/>
    </source>
</evidence>
<feature type="domain" description="Major facilitator superfamily (MFS) profile" evidence="10">
    <location>
        <begin position="19"/>
        <end position="501"/>
    </location>
</feature>
<evidence type="ECO:0000256" key="1">
    <source>
        <dbReference type="ARBA" id="ARBA00004651"/>
    </source>
</evidence>
<evidence type="ECO:0000256" key="7">
    <source>
        <dbReference type="ARBA" id="ARBA00023251"/>
    </source>
</evidence>
<dbReference type="GO" id="GO:0005886">
    <property type="term" value="C:plasma membrane"/>
    <property type="evidence" value="ECO:0007669"/>
    <property type="project" value="UniProtKB-SubCell"/>
</dbReference>
<feature type="transmembrane region" description="Helical" evidence="9">
    <location>
        <begin position="409"/>
        <end position="426"/>
    </location>
</feature>
<feature type="transmembrane region" description="Helical" evidence="9">
    <location>
        <begin position="17"/>
        <end position="37"/>
    </location>
</feature>
<organism evidence="11 12">
    <name type="scientific">Kitasatospora indigofera</name>
    <dbReference type="NCBI Taxonomy" id="67307"/>
    <lineage>
        <taxon>Bacteria</taxon>
        <taxon>Bacillati</taxon>
        <taxon>Actinomycetota</taxon>
        <taxon>Actinomycetes</taxon>
        <taxon>Kitasatosporales</taxon>
        <taxon>Streptomycetaceae</taxon>
        <taxon>Kitasatospora</taxon>
    </lineage>
</organism>
<dbReference type="InterPro" id="IPR004638">
    <property type="entry name" value="EmrB-like"/>
</dbReference>
<dbReference type="GeneID" id="95352806"/>
<keyword evidence="2" id="KW-0813">Transport</keyword>
<evidence type="ECO:0000256" key="5">
    <source>
        <dbReference type="ARBA" id="ARBA00022989"/>
    </source>
</evidence>
<feature type="transmembrane region" description="Helical" evidence="9">
    <location>
        <begin position="84"/>
        <end position="104"/>
    </location>
</feature>
<accession>A0A919FKN6</accession>
<dbReference type="AlphaFoldDB" id="A0A919FKN6"/>
<feature type="transmembrane region" description="Helical" evidence="9">
    <location>
        <begin position="308"/>
        <end position="327"/>
    </location>
</feature>
<evidence type="ECO:0000313" key="12">
    <source>
        <dbReference type="Proteomes" id="UP000617734"/>
    </source>
</evidence>
<dbReference type="Gene3D" id="1.20.1720.10">
    <property type="entry name" value="Multidrug resistance protein D"/>
    <property type="match status" value="1"/>
</dbReference>
<dbReference type="InterPro" id="IPR020846">
    <property type="entry name" value="MFS_dom"/>
</dbReference>
<feature type="transmembrane region" description="Helical" evidence="9">
    <location>
        <begin position="232"/>
        <end position="253"/>
    </location>
</feature>
<keyword evidence="5 9" id="KW-1133">Transmembrane helix</keyword>
<gene>
    <name evidence="11" type="ORF">GCM10018781_23490</name>
</gene>
<dbReference type="Pfam" id="PF07690">
    <property type="entry name" value="MFS_1"/>
    <property type="match status" value="1"/>
</dbReference>
<dbReference type="GO" id="GO:0022857">
    <property type="term" value="F:transmembrane transporter activity"/>
    <property type="evidence" value="ECO:0007669"/>
    <property type="project" value="InterPro"/>
</dbReference>
<feature type="region of interest" description="Disordered" evidence="8">
    <location>
        <begin position="504"/>
        <end position="530"/>
    </location>
</feature>
<proteinExistence type="predicted"/>
<dbReference type="Proteomes" id="UP000617734">
    <property type="component" value="Unassembled WGS sequence"/>
</dbReference>
<feature type="transmembrane region" description="Helical" evidence="9">
    <location>
        <begin position="110"/>
        <end position="136"/>
    </location>
</feature>
<protein>
    <submittedName>
        <fullName evidence="11">MFS transporter</fullName>
    </submittedName>
</protein>
<evidence type="ECO:0000256" key="8">
    <source>
        <dbReference type="SAM" id="MobiDB-lite"/>
    </source>
</evidence>
<dbReference type="NCBIfam" id="TIGR00711">
    <property type="entry name" value="efflux_EmrB"/>
    <property type="match status" value="1"/>
</dbReference>